<dbReference type="Gene3D" id="3.40.30.10">
    <property type="entry name" value="Glutaredoxin"/>
    <property type="match status" value="1"/>
</dbReference>
<accession>A0ABP1AHZ3</accession>
<dbReference type="EMBL" id="OZ023713">
    <property type="protein sequence ID" value="CAK9862162.1"/>
    <property type="molecule type" value="Genomic_DNA"/>
</dbReference>
<evidence type="ECO:0000259" key="1">
    <source>
        <dbReference type="Pfam" id="PF00578"/>
    </source>
</evidence>
<name>A0ABP1AHZ3_9BRYO</name>
<sequence>MNDRKVMFICNHCPYVIHLKEDIVKLANNYMPKGLAVVAISSNSVETHPQDGLSFMAEEATTYKYPFPYLYDETQEVAKAYGAVCTPDFYLFKKDGRRPFELVYHDRFDNSRLRSNTPTTEHQVGTCIQKLLTLPGIVVAASSLTGYMCPSYAIFPSRLGELVNGI</sequence>
<proteinExistence type="predicted"/>
<evidence type="ECO:0000313" key="2">
    <source>
        <dbReference type="EMBL" id="CAK9862162.1"/>
    </source>
</evidence>
<dbReference type="InterPro" id="IPR047262">
    <property type="entry name" value="PRX-like1"/>
</dbReference>
<dbReference type="SUPFAM" id="SSF52833">
    <property type="entry name" value="Thioredoxin-like"/>
    <property type="match status" value="1"/>
</dbReference>
<dbReference type="InterPro" id="IPR036249">
    <property type="entry name" value="Thioredoxin-like_sf"/>
</dbReference>
<dbReference type="PANTHER" id="PTHR43640">
    <property type="entry name" value="OS07G0260300 PROTEIN"/>
    <property type="match status" value="1"/>
</dbReference>
<reference evidence="2" key="1">
    <citation type="submission" date="2024-03" db="EMBL/GenBank/DDBJ databases">
        <authorList>
            <consortium name="ELIXIR-Norway"/>
            <consortium name="Elixir Norway"/>
        </authorList>
    </citation>
    <scope>NUCLEOTIDE SEQUENCE</scope>
</reference>
<evidence type="ECO:0000313" key="3">
    <source>
        <dbReference type="Proteomes" id="UP001497522"/>
    </source>
</evidence>
<gene>
    <name evidence="2" type="ORF">CSSPJE1EN2_LOCUS5157</name>
</gene>
<dbReference type="PANTHER" id="PTHR43640:SF1">
    <property type="entry name" value="THIOREDOXIN-DEPENDENT PEROXIREDOXIN"/>
    <property type="match status" value="1"/>
</dbReference>
<dbReference type="Proteomes" id="UP001497522">
    <property type="component" value="Chromosome 12"/>
</dbReference>
<dbReference type="CDD" id="cd02969">
    <property type="entry name" value="PRX_like1"/>
    <property type="match status" value="1"/>
</dbReference>
<dbReference type="InterPro" id="IPR000866">
    <property type="entry name" value="AhpC/TSA"/>
</dbReference>
<protein>
    <recommendedName>
        <fullName evidence="1">Alkyl hydroperoxide reductase subunit C/ Thiol specific antioxidant domain-containing protein</fullName>
    </recommendedName>
</protein>
<feature type="domain" description="Alkyl hydroperoxide reductase subunit C/ Thiol specific antioxidant" evidence="1">
    <location>
        <begin position="6"/>
        <end position="96"/>
    </location>
</feature>
<organism evidence="2 3">
    <name type="scientific">Sphagnum jensenii</name>
    <dbReference type="NCBI Taxonomy" id="128206"/>
    <lineage>
        <taxon>Eukaryota</taxon>
        <taxon>Viridiplantae</taxon>
        <taxon>Streptophyta</taxon>
        <taxon>Embryophyta</taxon>
        <taxon>Bryophyta</taxon>
        <taxon>Sphagnophytina</taxon>
        <taxon>Sphagnopsida</taxon>
        <taxon>Sphagnales</taxon>
        <taxon>Sphagnaceae</taxon>
        <taxon>Sphagnum</taxon>
    </lineage>
</organism>
<keyword evidence="3" id="KW-1185">Reference proteome</keyword>
<dbReference type="Pfam" id="PF00578">
    <property type="entry name" value="AhpC-TSA"/>
    <property type="match status" value="1"/>
</dbReference>